<dbReference type="Gene3D" id="1.20.1600.10">
    <property type="entry name" value="Outer membrane efflux proteins (OEP)"/>
    <property type="match status" value="1"/>
</dbReference>
<evidence type="ECO:0000256" key="4">
    <source>
        <dbReference type="ARBA" id="ARBA00022452"/>
    </source>
</evidence>
<dbReference type="Pfam" id="PF02321">
    <property type="entry name" value="OEP"/>
    <property type="match status" value="2"/>
</dbReference>
<dbReference type="SUPFAM" id="SSF56954">
    <property type="entry name" value="Outer membrane efflux proteins (OEP)"/>
    <property type="match status" value="1"/>
</dbReference>
<dbReference type="Proteomes" id="UP000593737">
    <property type="component" value="Chromosome"/>
</dbReference>
<reference evidence="8 9" key="1">
    <citation type="journal article" date="2020" name="ISME J.">
        <title>Enrichment and physiological characterization of a novel comammox Nitrospira indicates ammonium inhibition of complete nitrification.</title>
        <authorList>
            <person name="Sakoula D."/>
            <person name="Koch H."/>
            <person name="Frank J."/>
            <person name="Jetten M.S.M."/>
            <person name="van Kessel M.A.H.J."/>
            <person name="Lucker S."/>
        </authorList>
    </citation>
    <scope>NUCLEOTIDE SEQUENCE [LARGE SCALE GENOMIC DNA]</scope>
    <source>
        <strain evidence="8">Comreactor17</strain>
    </source>
</reference>
<name>A0A7S8FCR1_9BACT</name>
<evidence type="ECO:0000256" key="2">
    <source>
        <dbReference type="ARBA" id="ARBA00007613"/>
    </source>
</evidence>
<sequence length="520" mass="57809">MENRSSVRRCFAAVVLIVWWGGLSSPQSWGLDVTQPTPLERHETVSLADAAVRALENNLDISLSRHTKESRLADIVIEQAKFDPTVSVNGQYLRTVDPLNRPVFGATGFQLNQITKFDQRNHSLSVDASKTLMTGGHVDMNYSPARNSVNQDLAEGFLFNPAWTGGLSFTVTQPLLKNAGVAVNTTFIKIAQNNATVEQHIFRDRVLTVIALVEQNYWELVYALENVKVAQAALKAAEELLATNRIKAKAGVMSVVDVLQAEAAVASRVEQILVAEKAIRDEEDQLRTLLNPGEVELRQTVRLTPVDAPITYLETLSLEEAIETAIEQRPEVAQAKKNIESSQLNKQFARNQLLPTLSVQGTMGLSGLGSDYGGAFTRNFSGDFYNYGAGLLFSYPLGNRSAISTYNKRKLDAKNAEVTLASVRHQIILGVREAVRRVQTDFKRIETTRSARILAEKQLQTEQERLRVGLSTTRFVLDFQRDLATAQGNELRAIVDYNKSLSNLERQKATTLDHYHLELS</sequence>
<proteinExistence type="inferred from homology"/>
<evidence type="ECO:0000256" key="1">
    <source>
        <dbReference type="ARBA" id="ARBA00004442"/>
    </source>
</evidence>
<evidence type="ECO:0000256" key="6">
    <source>
        <dbReference type="ARBA" id="ARBA00023136"/>
    </source>
</evidence>
<dbReference type="PANTHER" id="PTHR30026">
    <property type="entry name" value="OUTER MEMBRANE PROTEIN TOLC"/>
    <property type="match status" value="1"/>
</dbReference>
<gene>
    <name evidence="8" type="ORF">Nkreftii_001274</name>
</gene>
<evidence type="ECO:0000313" key="9">
    <source>
        <dbReference type="Proteomes" id="UP000593737"/>
    </source>
</evidence>
<evidence type="ECO:0000256" key="3">
    <source>
        <dbReference type="ARBA" id="ARBA00022448"/>
    </source>
</evidence>
<accession>A0A7S8FCR1</accession>
<organism evidence="8 9">
    <name type="scientific">Candidatus Nitrospira kreftii</name>
    <dbReference type="NCBI Taxonomy" id="2652173"/>
    <lineage>
        <taxon>Bacteria</taxon>
        <taxon>Pseudomonadati</taxon>
        <taxon>Nitrospirota</taxon>
        <taxon>Nitrospiria</taxon>
        <taxon>Nitrospirales</taxon>
        <taxon>Nitrospiraceae</taxon>
        <taxon>Nitrospira</taxon>
    </lineage>
</organism>
<dbReference type="InterPro" id="IPR003423">
    <property type="entry name" value="OMP_efflux"/>
</dbReference>
<keyword evidence="6" id="KW-0472">Membrane</keyword>
<keyword evidence="5" id="KW-0812">Transmembrane</keyword>
<dbReference type="KEGG" id="nkf:Nkreftii_001274"/>
<evidence type="ECO:0000256" key="5">
    <source>
        <dbReference type="ARBA" id="ARBA00022692"/>
    </source>
</evidence>
<keyword evidence="3" id="KW-0813">Transport</keyword>
<dbReference type="AlphaFoldDB" id="A0A7S8FCR1"/>
<dbReference type="EMBL" id="CP047423">
    <property type="protein sequence ID" value="QPD03500.1"/>
    <property type="molecule type" value="Genomic_DNA"/>
</dbReference>
<keyword evidence="4" id="KW-1134">Transmembrane beta strand</keyword>
<protein>
    <submittedName>
        <fullName evidence="8">Putative Outer membrane efflux protein</fullName>
    </submittedName>
</protein>
<comment type="subcellular location">
    <subcellularLocation>
        <location evidence="1">Cell outer membrane</location>
    </subcellularLocation>
</comment>
<evidence type="ECO:0000256" key="7">
    <source>
        <dbReference type="ARBA" id="ARBA00023237"/>
    </source>
</evidence>
<dbReference type="GO" id="GO:0015562">
    <property type="term" value="F:efflux transmembrane transporter activity"/>
    <property type="evidence" value="ECO:0007669"/>
    <property type="project" value="InterPro"/>
</dbReference>
<comment type="similarity">
    <text evidence="2">Belongs to the outer membrane factor (OMF) (TC 1.B.17) family.</text>
</comment>
<dbReference type="GO" id="GO:0015288">
    <property type="term" value="F:porin activity"/>
    <property type="evidence" value="ECO:0007669"/>
    <property type="project" value="TreeGrafter"/>
</dbReference>
<evidence type="ECO:0000313" key="8">
    <source>
        <dbReference type="EMBL" id="QPD03500.1"/>
    </source>
</evidence>
<dbReference type="GO" id="GO:0009279">
    <property type="term" value="C:cell outer membrane"/>
    <property type="evidence" value="ECO:0007669"/>
    <property type="project" value="UniProtKB-SubCell"/>
</dbReference>
<dbReference type="GO" id="GO:1990281">
    <property type="term" value="C:efflux pump complex"/>
    <property type="evidence" value="ECO:0007669"/>
    <property type="project" value="TreeGrafter"/>
</dbReference>
<dbReference type="PANTHER" id="PTHR30026:SF23">
    <property type="entry name" value="TO APRF-PUTATIVE OUTER MEMBRANE EFFLUX PROTEIN OR SECRETED ALKALINE PHOSPHATASE-RELATED"/>
    <property type="match status" value="1"/>
</dbReference>
<dbReference type="InterPro" id="IPR051906">
    <property type="entry name" value="TolC-like"/>
</dbReference>
<keyword evidence="7" id="KW-0998">Cell outer membrane</keyword>